<comment type="caution">
    <text evidence="2">The sequence shown here is derived from an EMBL/GenBank/DDBJ whole genome shotgun (WGS) entry which is preliminary data.</text>
</comment>
<evidence type="ECO:0000313" key="3">
    <source>
        <dbReference type="Proteomes" id="UP000785679"/>
    </source>
</evidence>
<sequence>MLLRFYMCYAYLSFFGEKASQYQGLDVISKGFSMRGLDGSLEPGSSSRGKVENDDAISFEPAEFKTHSHP</sequence>
<evidence type="ECO:0000256" key="1">
    <source>
        <dbReference type="SAM" id="MobiDB-lite"/>
    </source>
</evidence>
<name>A0A8J8SU78_HALGN</name>
<accession>A0A8J8SU78</accession>
<organism evidence="2 3">
    <name type="scientific">Halteria grandinella</name>
    <dbReference type="NCBI Taxonomy" id="5974"/>
    <lineage>
        <taxon>Eukaryota</taxon>
        <taxon>Sar</taxon>
        <taxon>Alveolata</taxon>
        <taxon>Ciliophora</taxon>
        <taxon>Intramacronucleata</taxon>
        <taxon>Spirotrichea</taxon>
        <taxon>Stichotrichia</taxon>
        <taxon>Sporadotrichida</taxon>
        <taxon>Halteriidae</taxon>
        <taxon>Halteria</taxon>
    </lineage>
</organism>
<gene>
    <name evidence="2" type="ORF">FGO68_gene5659</name>
</gene>
<dbReference type="Proteomes" id="UP000785679">
    <property type="component" value="Unassembled WGS sequence"/>
</dbReference>
<feature type="region of interest" description="Disordered" evidence="1">
    <location>
        <begin position="39"/>
        <end position="70"/>
    </location>
</feature>
<proteinExistence type="predicted"/>
<dbReference type="AlphaFoldDB" id="A0A8J8SU78"/>
<reference evidence="2" key="1">
    <citation type="submission" date="2019-06" db="EMBL/GenBank/DDBJ databases">
        <authorList>
            <person name="Zheng W."/>
        </authorList>
    </citation>
    <scope>NUCLEOTIDE SEQUENCE</scope>
    <source>
        <strain evidence="2">QDHG01</strain>
    </source>
</reference>
<dbReference type="EMBL" id="RRYP01030807">
    <property type="protein sequence ID" value="TNV71072.1"/>
    <property type="molecule type" value="Genomic_DNA"/>
</dbReference>
<keyword evidence="3" id="KW-1185">Reference proteome</keyword>
<protein>
    <submittedName>
        <fullName evidence="2">Uncharacterized protein</fullName>
    </submittedName>
</protein>
<evidence type="ECO:0000313" key="2">
    <source>
        <dbReference type="EMBL" id="TNV71072.1"/>
    </source>
</evidence>